<evidence type="ECO:0000256" key="8">
    <source>
        <dbReference type="SAM" id="MobiDB-lite"/>
    </source>
</evidence>
<reference evidence="10 11" key="1">
    <citation type="submission" date="2024-06" db="EMBL/GenBank/DDBJ databases">
        <title>The Natural Products Discovery Center: Release of the First 8490 Sequenced Strains for Exploring Actinobacteria Biosynthetic Diversity.</title>
        <authorList>
            <person name="Kalkreuter E."/>
            <person name="Kautsar S.A."/>
            <person name="Yang D."/>
            <person name="Bader C.D."/>
            <person name="Teijaro C.N."/>
            <person name="Fluegel L."/>
            <person name="Davis C.M."/>
            <person name="Simpson J.R."/>
            <person name="Lauterbach L."/>
            <person name="Steele A.D."/>
            <person name="Gui C."/>
            <person name="Meng S."/>
            <person name="Li G."/>
            <person name="Viehrig K."/>
            <person name="Ye F."/>
            <person name="Su P."/>
            <person name="Kiefer A.F."/>
            <person name="Nichols A."/>
            <person name="Cepeda A.J."/>
            <person name="Yan W."/>
            <person name="Fan B."/>
            <person name="Jiang Y."/>
            <person name="Adhikari A."/>
            <person name="Zheng C.-J."/>
            <person name="Schuster L."/>
            <person name="Cowan T.M."/>
            <person name="Smanski M.J."/>
            <person name="Chevrette M.G."/>
            <person name="De Carvalho L.P.S."/>
            <person name="Shen B."/>
        </authorList>
    </citation>
    <scope>NUCLEOTIDE SEQUENCE [LARGE SCALE GENOMIC DNA]</scope>
    <source>
        <strain evidence="10 11">NPDC046851</strain>
    </source>
</reference>
<keyword evidence="2 7" id="KW-0813">Transport</keyword>
<evidence type="ECO:0000256" key="4">
    <source>
        <dbReference type="ARBA" id="ARBA00022692"/>
    </source>
</evidence>
<dbReference type="Gene3D" id="1.10.3720.10">
    <property type="entry name" value="MetI-like"/>
    <property type="match status" value="1"/>
</dbReference>
<evidence type="ECO:0000313" key="11">
    <source>
        <dbReference type="Proteomes" id="UP001551189"/>
    </source>
</evidence>
<comment type="caution">
    <text evidence="10">The sequence shown here is derived from an EMBL/GenBank/DDBJ whole genome shotgun (WGS) entry which is preliminary data.</text>
</comment>
<dbReference type="PANTHER" id="PTHR30614">
    <property type="entry name" value="MEMBRANE COMPONENT OF AMINO ACID ABC TRANSPORTER"/>
    <property type="match status" value="1"/>
</dbReference>
<evidence type="ECO:0000256" key="5">
    <source>
        <dbReference type="ARBA" id="ARBA00022989"/>
    </source>
</evidence>
<feature type="transmembrane region" description="Helical" evidence="7">
    <location>
        <begin position="183"/>
        <end position="206"/>
    </location>
</feature>
<dbReference type="RefSeq" id="WP_359697932.1">
    <property type="nucleotide sequence ID" value="NZ_JBEYXT010000113.1"/>
</dbReference>
<comment type="subcellular location">
    <subcellularLocation>
        <location evidence="1 7">Cell membrane</location>
        <topology evidence="1 7">Multi-pass membrane protein</topology>
    </subcellularLocation>
</comment>
<proteinExistence type="inferred from homology"/>
<feature type="compositionally biased region" description="Basic and acidic residues" evidence="8">
    <location>
        <begin position="272"/>
        <end position="282"/>
    </location>
</feature>
<keyword evidence="11" id="KW-1185">Reference proteome</keyword>
<organism evidence="10 11">
    <name type="scientific">Streptomyces neyagawaensis</name>
    <dbReference type="NCBI Taxonomy" id="42238"/>
    <lineage>
        <taxon>Bacteria</taxon>
        <taxon>Bacillati</taxon>
        <taxon>Actinomycetota</taxon>
        <taxon>Actinomycetes</taxon>
        <taxon>Kitasatosporales</taxon>
        <taxon>Streptomycetaceae</taxon>
        <taxon>Streptomyces</taxon>
    </lineage>
</organism>
<dbReference type="CDD" id="cd06261">
    <property type="entry name" value="TM_PBP2"/>
    <property type="match status" value="1"/>
</dbReference>
<evidence type="ECO:0000256" key="2">
    <source>
        <dbReference type="ARBA" id="ARBA00022448"/>
    </source>
</evidence>
<dbReference type="InterPro" id="IPR000515">
    <property type="entry name" value="MetI-like"/>
</dbReference>
<dbReference type="Proteomes" id="UP001551189">
    <property type="component" value="Unassembled WGS sequence"/>
</dbReference>
<dbReference type="InterPro" id="IPR043429">
    <property type="entry name" value="ArtM/GltK/GlnP/TcyL/YhdX-like"/>
</dbReference>
<evidence type="ECO:0000256" key="7">
    <source>
        <dbReference type="RuleBase" id="RU363032"/>
    </source>
</evidence>
<protein>
    <submittedName>
        <fullName evidence="10">Amino acid ABC transporter permease</fullName>
    </submittedName>
</protein>
<evidence type="ECO:0000259" key="9">
    <source>
        <dbReference type="PROSITE" id="PS50928"/>
    </source>
</evidence>
<feature type="transmembrane region" description="Helical" evidence="7">
    <location>
        <begin position="21"/>
        <end position="41"/>
    </location>
</feature>
<dbReference type="InterPro" id="IPR010065">
    <property type="entry name" value="AA_ABC_transptr_permease_3TM"/>
</dbReference>
<feature type="domain" description="ABC transmembrane type-1" evidence="9">
    <location>
        <begin position="69"/>
        <end position="255"/>
    </location>
</feature>
<evidence type="ECO:0000313" key="10">
    <source>
        <dbReference type="EMBL" id="MEU6803887.1"/>
    </source>
</evidence>
<dbReference type="InterPro" id="IPR035906">
    <property type="entry name" value="MetI-like_sf"/>
</dbReference>
<name>A0ABV3B374_9ACTN</name>
<dbReference type="SUPFAM" id="SSF161098">
    <property type="entry name" value="MetI-like"/>
    <property type="match status" value="1"/>
</dbReference>
<keyword evidence="6 7" id="KW-0472">Membrane</keyword>
<feature type="transmembrane region" description="Helical" evidence="7">
    <location>
        <begin position="237"/>
        <end position="262"/>
    </location>
</feature>
<evidence type="ECO:0000256" key="6">
    <source>
        <dbReference type="ARBA" id="ARBA00023136"/>
    </source>
</evidence>
<accession>A0ABV3B374</accession>
<keyword evidence="3" id="KW-1003">Cell membrane</keyword>
<feature type="transmembrane region" description="Helical" evidence="7">
    <location>
        <begin position="75"/>
        <end position="93"/>
    </location>
</feature>
<comment type="similarity">
    <text evidence="7">Belongs to the binding-protein-dependent transport system permease family.</text>
</comment>
<dbReference type="EMBL" id="JBEYXT010000113">
    <property type="protein sequence ID" value="MEU6803887.1"/>
    <property type="molecule type" value="Genomic_DNA"/>
</dbReference>
<evidence type="ECO:0000256" key="3">
    <source>
        <dbReference type="ARBA" id="ARBA00022475"/>
    </source>
</evidence>
<gene>
    <name evidence="10" type="ORF">ABZ931_23190</name>
</gene>
<keyword evidence="4 7" id="KW-0812">Transmembrane</keyword>
<feature type="region of interest" description="Disordered" evidence="8">
    <location>
        <begin position="271"/>
        <end position="297"/>
    </location>
</feature>
<sequence>MSGHSNLYEVPGRRGVIRNRVLAAVITAAFLWLGYVVYARFDERDQWAAEKWRPLLRADVWTTFILPGLEGTLKAAGLGVVLAGAFGLVFATARMSEHAWIRVPAAAVVEFFRAVPLLLLIFCAFFGSFALTGTTMSPFAAVVLGLTLYNGSVIAETLRAGVNSLPKGQAEAARALGMPKGQMMVLVLMPQAVVAMMPAIISQFIVLLKDSALGFIVGYDELVDRGLNGIAANFSNVIPAALLVAAIFIAINTALDALAHWLQKRISRGRKVTREPDGRDTAPPRPAAMDNALANPL</sequence>
<dbReference type="PANTHER" id="PTHR30614:SF21">
    <property type="entry name" value="AMINO ACID ABC TRANSPORTER PERMEASE"/>
    <property type="match status" value="1"/>
</dbReference>
<dbReference type="Pfam" id="PF00528">
    <property type="entry name" value="BPD_transp_1"/>
    <property type="match status" value="1"/>
</dbReference>
<keyword evidence="5 7" id="KW-1133">Transmembrane helix</keyword>
<dbReference type="PROSITE" id="PS50928">
    <property type="entry name" value="ABC_TM1"/>
    <property type="match status" value="1"/>
</dbReference>
<feature type="transmembrane region" description="Helical" evidence="7">
    <location>
        <begin position="139"/>
        <end position="162"/>
    </location>
</feature>
<evidence type="ECO:0000256" key="1">
    <source>
        <dbReference type="ARBA" id="ARBA00004651"/>
    </source>
</evidence>
<feature type="transmembrane region" description="Helical" evidence="7">
    <location>
        <begin position="114"/>
        <end position="133"/>
    </location>
</feature>
<dbReference type="NCBIfam" id="TIGR01726">
    <property type="entry name" value="HEQRo_perm_3TM"/>
    <property type="match status" value="1"/>
</dbReference>